<dbReference type="Proteomes" id="UP000501991">
    <property type="component" value="Chromosome"/>
</dbReference>
<dbReference type="InterPro" id="IPR055172">
    <property type="entry name" value="HTH_RsaL-like"/>
</dbReference>
<dbReference type="InterPro" id="IPR010982">
    <property type="entry name" value="Lambda_DNA-bd_dom_sf"/>
</dbReference>
<dbReference type="InterPro" id="IPR001387">
    <property type="entry name" value="Cro/C1-type_HTH"/>
</dbReference>
<feature type="domain" description="RsaL-like HTH" evidence="1">
    <location>
        <begin position="17"/>
        <end position="60"/>
    </location>
</feature>
<proteinExistence type="predicted"/>
<reference evidence="2 3" key="1">
    <citation type="submission" date="2020-02" db="EMBL/GenBank/DDBJ databases">
        <title>Nitrogenibacter mangrovi gen. nov., sp. nov. isolated from mangrove sediment, a denitrifying betaproteobacterium.</title>
        <authorList>
            <person name="Liao H."/>
            <person name="Tian Y."/>
        </authorList>
    </citation>
    <scope>NUCLEOTIDE SEQUENCE [LARGE SCALE GENOMIC DNA]</scope>
    <source>
        <strain evidence="2 3">M9-3-2</strain>
    </source>
</reference>
<name>A0A6C1B0M3_9RHOO</name>
<dbReference type="Gene3D" id="1.10.260.40">
    <property type="entry name" value="lambda repressor-like DNA-binding domains"/>
    <property type="match status" value="1"/>
</dbReference>
<accession>A0A6C1B0M3</accession>
<dbReference type="SUPFAM" id="SSF47413">
    <property type="entry name" value="lambda repressor-like DNA-binding domains"/>
    <property type="match status" value="1"/>
</dbReference>
<dbReference type="GO" id="GO:0003677">
    <property type="term" value="F:DNA binding"/>
    <property type="evidence" value="ECO:0007669"/>
    <property type="project" value="InterPro"/>
</dbReference>
<evidence type="ECO:0000313" key="3">
    <source>
        <dbReference type="Proteomes" id="UP000501991"/>
    </source>
</evidence>
<dbReference type="RefSeq" id="WP_173763613.1">
    <property type="nucleotide sequence ID" value="NZ_CP048836.1"/>
</dbReference>
<sequence length="79" mass="8976">MPQRHKAQSPTSEQVLEWRRKRKLSQSEFWAPIGVTQSAGSRYESGRPLPIPIALLLEMVYGPPKRAEKLLGKLRTVHG</sequence>
<protein>
    <submittedName>
        <fullName evidence="2">Helix-turn-helix transcriptional regulator</fullName>
    </submittedName>
</protein>
<dbReference type="Pfam" id="PF22495">
    <property type="entry name" value="HTH_92"/>
    <property type="match status" value="1"/>
</dbReference>
<dbReference type="KEGG" id="azq:G3580_01655"/>
<dbReference type="CDD" id="cd00093">
    <property type="entry name" value="HTH_XRE"/>
    <property type="match status" value="1"/>
</dbReference>
<organism evidence="2 3">
    <name type="scientific">Nitrogeniibacter mangrovi</name>
    <dbReference type="NCBI Taxonomy" id="2016596"/>
    <lineage>
        <taxon>Bacteria</taxon>
        <taxon>Pseudomonadati</taxon>
        <taxon>Pseudomonadota</taxon>
        <taxon>Betaproteobacteria</taxon>
        <taxon>Rhodocyclales</taxon>
        <taxon>Zoogloeaceae</taxon>
        <taxon>Nitrogeniibacter</taxon>
    </lineage>
</organism>
<evidence type="ECO:0000259" key="1">
    <source>
        <dbReference type="Pfam" id="PF22495"/>
    </source>
</evidence>
<gene>
    <name evidence="2" type="ORF">G3580_01655</name>
</gene>
<dbReference type="EMBL" id="CP048836">
    <property type="protein sequence ID" value="QID16445.1"/>
    <property type="molecule type" value="Genomic_DNA"/>
</dbReference>
<dbReference type="AlphaFoldDB" id="A0A6C1B0M3"/>
<evidence type="ECO:0000313" key="2">
    <source>
        <dbReference type="EMBL" id="QID16445.1"/>
    </source>
</evidence>
<keyword evidence="3" id="KW-1185">Reference proteome</keyword>